<dbReference type="RefSeq" id="WP_123228811.1">
    <property type="nucleotide sequence ID" value="NZ_RJSE01000008.1"/>
</dbReference>
<evidence type="ECO:0000313" key="1">
    <source>
        <dbReference type="EMBL" id="RNL61095.1"/>
    </source>
</evidence>
<gene>
    <name evidence="1" type="ORF">EFK50_17100</name>
</gene>
<dbReference type="OrthoDB" id="3873597at2"/>
<dbReference type="AlphaFoldDB" id="A0A3N0CCB9"/>
<reference evidence="1 2" key="1">
    <citation type="submission" date="2018-11" db="EMBL/GenBank/DDBJ databases">
        <authorList>
            <person name="Li F."/>
        </authorList>
    </citation>
    <scope>NUCLEOTIDE SEQUENCE [LARGE SCALE GENOMIC DNA]</scope>
    <source>
        <strain evidence="1 2">Gsoil 097</strain>
    </source>
</reference>
<sequence length="228" mass="24298">MSAPIVLAPREQTLQQLQERIRGMQDGVPRVPLPTHPVLDGLLQLRTGGAYEVDRASLGMALLATPSAEGSWVAVVGAPDFGVEAAAELGVDLTRTVLVPDPGEHWLETTAALVDVVGVVLLRPPVGVTERTASRIAARLRKRSAALIVQGEWPGAEARISLRSSAWSGAVAGHGRLRSRRVVLGVQRGSAPVREVELWFPSAEGPVVRIEYGVERPALDAPRMEALA</sequence>
<dbReference type="Proteomes" id="UP000267128">
    <property type="component" value="Unassembled WGS sequence"/>
</dbReference>
<evidence type="ECO:0008006" key="3">
    <source>
        <dbReference type="Google" id="ProtNLM"/>
    </source>
</evidence>
<dbReference type="EMBL" id="RJSE01000008">
    <property type="protein sequence ID" value="RNL61095.1"/>
    <property type="molecule type" value="Genomic_DNA"/>
</dbReference>
<name>A0A3N0CCB9_9ACTN</name>
<organism evidence="1 2">
    <name type="scientific">Nocardioides marmoriginsengisoli</name>
    <dbReference type="NCBI Taxonomy" id="661483"/>
    <lineage>
        <taxon>Bacteria</taxon>
        <taxon>Bacillati</taxon>
        <taxon>Actinomycetota</taxon>
        <taxon>Actinomycetes</taxon>
        <taxon>Propionibacteriales</taxon>
        <taxon>Nocardioidaceae</taxon>
        <taxon>Nocardioides</taxon>
    </lineage>
</organism>
<proteinExistence type="predicted"/>
<accession>A0A3N0CCB9</accession>
<comment type="caution">
    <text evidence="1">The sequence shown here is derived from an EMBL/GenBank/DDBJ whole genome shotgun (WGS) entry which is preliminary data.</text>
</comment>
<keyword evidence="2" id="KW-1185">Reference proteome</keyword>
<evidence type="ECO:0000313" key="2">
    <source>
        <dbReference type="Proteomes" id="UP000267128"/>
    </source>
</evidence>
<protein>
    <recommendedName>
        <fullName evidence="3">Recombinase A</fullName>
    </recommendedName>
</protein>